<protein>
    <submittedName>
        <fullName evidence="2">Uncharacterized protein</fullName>
    </submittedName>
</protein>
<gene>
    <name evidence="2" type="ORF">B0A55_05672</name>
</gene>
<evidence type="ECO:0000313" key="3">
    <source>
        <dbReference type="Proteomes" id="UP000309340"/>
    </source>
</evidence>
<feature type="compositionally biased region" description="Basic and acidic residues" evidence="1">
    <location>
        <begin position="139"/>
        <end position="148"/>
    </location>
</feature>
<dbReference type="AlphaFoldDB" id="A0A4U0XMB9"/>
<sequence length="213" mass="23432">MAEIASVFDCHHIVTIRYPSLLEIRSHDEELALTTLLNCTTRFDPNVPLVADIGVEHNAGRQTDAETSFYSITPAVLSTPEQWAAQDLGDEVRLLHDMQLATGGNGCTELFVVTFSVPRPAKIVGDEHPDGVYTGSSPEARRGDHGDGGDEIGDCDAMIRIWRNTQLPPVEQEGGMFSIQIVHGEYMMTTAVFDAVESDALWLENIRDLVHGR</sequence>
<accession>A0A4U0XMB9</accession>
<keyword evidence="3" id="KW-1185">Reference proteome</keyword>
<feature type="region of interest" description="Disordered" evidence="1">
    <location>
        <begin position="126"/>
        <end position="149"/>
    </location>
</feature>
<name>A0A4U0XMB9_9PEZI</name>
<organism evidence="2 3">
    <name type="scientific">Friedmanniomyces simplex</name>
    <dbReference type="NCBI Taxonomy" id="329884"/>
    <lineage>
        <taxon>Eukaryota</taxon>
        <taxon>Fungi</taxon>
        <taxon>Dikarya</taxon>
        <taxon>Ascomycota</taxon>
        <taxon>Pezizomycotina</taxon>
        <taxon>Dothideomycetes</taxon>
        <taxon>Dothideomycetidae</taxon>
        <taxon>Mycosphaerellales</taxon>
        <taxon>Teratosphaeriaceae</taxon>
        <taxon>Friedmanniomyces</taxon>
    </lineage>
</organism>
<dbReference type="EMBL" id="NAJQ01000160">
    <property type="protein sequence ID" value="TKA76533.1"/>
    <property type="molecule type" value="Genomic_DNA"/>
</dbReference>
<reference evidence="2 3" key="1">
    <citation type="submission" date="2017-03" db="EMBL/GenBank/DDBJ databases">
        <title>Genomes of endolithic fungi from Antarctica.</title>
        <authorList>
            <person name="Coleine C."/>
            <person name="Masonjones S."/>
            <person name="Stajich J.E."/>
        </authorList>
    </citation>
    <scope>NUCLEOTIDE SEQUENCE [LARGE SCALE GENOMIC DNA]</scope>
    <source>
        <strain evidence="2 3">CCFEE 5184</strain>
    </source>
</reference>
<dbReference type="Proteomes" id="UP000309340">
    <property type="component" value="Unassembled WGS sequence"/>
</dbReference>
<proteinExistence type="predicted"/>
<evidence type="ECO:0000256" key="1">
    <source>
        <dbReference type="SAM" id="MobiDB-lite"/>
    </source>
</evidence>
<comment type="caution">
    <text evidence="2">The sequence shown here is derived from an EMBL/GenBank/DDBJ whole genome shotgun (WGS) entry which is preliminary data.</text>
</comment>
<dbReference type="OrthoDB" id="3925434at2759"/>
<evidence type="ECO:0000313" key="2">
    <source>
        <dbReference type="EMBL" id="TKA76533.1"/>
    </source>
</evidence>